<sequence>MEKKKKMNSRRRRDIEEEETQYLPHELIITQILPRLPVKSLIRVSNAFMALLKYNDKGQLLEHESYCEDPLGAQVTMYTESLLSLPGPGDNVQA</sequence>
<name>A0ACB0IRY3_TRIPR</name>
<dbReference type="EMBL" id="CASHSV030000002">
    <property type="protein sequence ID" value="CAJ2634915.1"/>
    <property type="molecule type" value="Genomic_DNA"/>
</dbReference>
<comment type="caution">
    <text evidence="1">The sequence shown here is derived from an EMBL/GenBank/DDBJ whole genome shotgun (WGS) entry which is preliminary data.</text>
</comment>
<organism evidence="1 2">
    <name type="scientific">Trifolium pratense</name>
    <name type="common">Red clover</name>
    <dbReference type="NCBI Taxonomy" id="57577"/>
    <lineage>
        <taxon>Eukaryota</taxon>
        <taxon>Viridiplantae</taxon>
        <taxon>Streptophyta</taxon>
        <taxon>Embryophyta</taxon>
        <taxon>Tracheophyta</taxon>
        <taxon>Spermatophyta</taxon>
        <taxon>Magnoliopsida</taxon>
        <taxon>eudicotyledons</taxon>
        <taxon>Gunneridae</taxon>
        <taxon>Pentapetalae</taxon>
        <taxon>rosids</taxon>
        <taxon>fabids</taxon>
        <taxon>Fabales</taxon>
        <taxon>Fabaceae</taxon>
        <taxon>Papilionoideae</taxon>
        <taxon>50 kb inversion clade</taxon>
        <taxon>NPAAA clade</taxon>
        <taxon>Hologalegina</taxon>
        <taxon>IRL clade</taxon>
        <taxon>Trifolieae</taxon>
        <taxon>Trifolium</taxon>
    </lineage>
</organism>
<evidence type="ECO:0000313" key="1">
    <source>
        <dbReference type="EMBL" id="CAJ2634915.1"/>
    </source>
</evidence>
<gene>
    <name evidence="1" type="ORF">MILVUS5_LOCUS5702</name>
</gene>
<keyword evidence="2" id="KW-1185">Reference proteome</keyword>
<protein>
    <submittedName>
        <fullName evidence="1">Uncharacterized protein</fullName>
    </submittedName>
</protein>
<evidence type="ECO:0000313" key="2">
    <source>
        <dbReference type="Proteomes" id="UP001177021"/>
    </source>
</evidence>
<proteinExistence type="predicted"/>
<accession>A0ACB0IRY3</accession>
<dbReference type="Proteomes" id="UP001177021">
    <property type="component" value="Unassembled WGS sequence"/>
</dbReference>
<reference evidence="1" key="1">
    <citation type="submission" date="2023-10" db="EMBL/GenBank/DDBJ databases">
        <authorList>
            <person name="Rodriguez Cubillos JULIANA M."/>
            <person name="De Vega J."/>
        </authorList>
    </citation>
    <scope>NUCLEOTIDE SEQUENCE</scope>
</reference>